<comment type="caution">
    <text evidence="1">The sequence shown here is derived from an EMBL/GenBank/DDBJ whole genome shotgun (WGS) entry which is preliminary data.</text>
</comment>
<gene>
    <name evidence="1" type="ORF">DSO57_1007353</name>
</gene>
<reference evidence="1" key="1">
    <citation type="submission" date="2022-04" db="EMBL/GenBank/DDBJ databases">
        <title>Genome of the entomopathogenic fungus Entomophthora muscae.</title>
        <authorList>
            <person name="Elya C."/>
            <person name="Lovett B.R."/>
            <person name="Lee E."/>
            <person name="Macias A.M."/>
            <person name="Hajek A.E."/>
            <person name="De Bivort B.L."/>
            <person name="Kasson M.T."/>
            <person name="De Fine Licht H.H."/>
            <person name="Stajich J.E."/>
        </authorList>
    </citation>
    <scope>NUCLEOTIDE SEQUENCE</scope>
    <source>
        <strain evidence="1">Berkeley</strain>
    </source>
</reference>
<name>A0ACC2SA15_9FUNG</name>
<organism evidence="1 2">
    <name type="scientific">Entomophthora muscae</name>
    <dbReference type="NCBI Taxonomy" id="34485"/>
    <lineage>
        <taxon>Eukaryota</taxon>
        <taxon>Fungi</taxon>
        <taxon>Fungi incertae sedis</taxon>
        <taxon>Zoopagomycota</taxon>
        <taxon>Entomophthoromycotina</taxon>
        <taxon>Entomophthoromycetes</taxon>
        <taxon>Entomophthorales</taxon>
        <taxon>Entomophthoraceae</taxon>
        <taxon>Entomophthora</taxon>
    </lineage>
</organism>
<evidence type="ECO:0000313" key="2">
    <source>
        <dbReference type="Proteomes" id="UP001165960"/>
    </source>
</evidence>
<evidence type="ECO:0000313" key="1">
    <source>
        <dbReference type="EMBL" id="KAJ9058956.1"/>
    </source>
</evidence>
<proteinExistence type="predicted"/>
<dbReference type="Proteomes" id="UP001165960">
    <property type="component" value="Unassembled WGS sequence"/>
</dbReference>
<protein>
    <submittedName>
        <fullName evidence="1">Uncharacterized protein</fullName>
    </submittedName>
</protein>
<sequence length="222" mass="24996">MSAGILHGPKGNPRVHKVLITAKLSLIPIDHDQTFELGKDNKTPDYLAKFPLGQVPAFEIKDGPVLTESNAIAFYVASLKENNPLLGKGKDELAKIYQYSFMVETQVVPQAVNILLPNWGKLPYDETLVNGAYEKLESMFEYLNKEIAGKKYLVGDHLTLADIFVCANLSFIYKYIVIEEKRNKVPNLTNYYLAYRAIPEIKELEGEVQLALNQPKPGDKMH</sequence>
<keyword evidence="2" id="KW-1185">Reference proteome</keyword>
<accession>A0ACC2SA15</accession>
<dbReference type="EMBL" id="QTSX02005701">
    <property type="protein sequence ID" value="KAJ9058956.1"/>
    <property type="molecule type" value="Genomic_DNA"/>
</dbReference>